<dbReference type="AlphaFoldDB" id="A0A822XTV8"/>
<reference evidence="1 2" key="1">
    <citation type="journal article" date="2020" name="Mol. Biol. Evol.">
        <title>Distinct Expression and Methylation Patterns for Genes with Different Fates following a Single Whole-Genome Duplication in Flowering Plants.</title>
        <authorList>
            <person name="Shi T."/>
            <person name="Rahmani R.S."/>
            <person name="Gugger P.F."/>
            <person name="Wang M."/>
            <person name="Li H."/>
            <person name="Zhang Y."/>
            <person name="Li Z."/>
            <person name="Wang Q."/>
            <person name="Van de Peer Y."/>
            <person name="Marchal K."/>
            <person name="Chen J."/>
        </authorList>
    </citation>
    <scope>NUCLEOTIDE SEQUENCE [LARGE SCALE GENOMIC DNA]</scope>
    <source>
        <tissue evidence="1">Leaf</tissue>
    </source>
</reference>
<sequence>MYLPLQKAVDQGEWENAKRFIDGHPDAVRVKITTIRDTALHIATDNGNVLMVDKLIQLMSAEDLELKDINGDTALSRAALGGNTKIAELLVRKSTGLVCIPNNYGFIPVTVAAGFGFKDTVRFLYSVTPEVEFNP</sequence>
<comment type="caution">
    <text evidence="1">The sequence shown here is derived from an EMBL/GenBank/DDBJ whole genome shotgun (WGS) entry which is preliminary data.</text>
</comment>
<dbReference type="InterPro" id="IPR002110">
    <property type="entry name" value="Ankyrin_rpt"/>
</dbReference>
<evidence type="ECO:0000313" key="1">
    <source>
        <dbReference type="EMBL" id="DAD22611.1"/>
    </source>
</evidence>
<protein>
    <submittedName>
        <fullName evidence="1">Uncharacterized protein</fullName>
    </submittedName>
</protein>
<gene>
    <name evidence="1" type="ORF">HUJ06_024074</name>
</gene>
<dbReference type="SMART" id="SM00248">
    <property type="entry name" value="ANK"/>
    <property type="match status" value="3"/>
</dbReference>
<name>A0A822XTV8_NELNU</name>
<evidence type="ECO:0000313" key="2">
    <source>
        <dbReference type="Proteomes" id="UP000607653"/>
    </source>
</evidence>
<dbReference type="Proteomes" id="UP000607653">
    <property type="component" value="Unassembled WGS sequence"/>
</dbReference>
<accession>A0A822XTV8</accession>
<organism evidence="1 2">
    <name type="scientific">Nelumbo nucifera</name>
    <name type="common">Sacred lotus</name>
    <dbReference type="NCBI Taxonomy" id="4432"/>
    <lineage>
        <taxon>Eukaryota</taxon>
        <taxon>Viridiplantae</taxon>
        <taxon>Streptophyta</taxon>
        <taxon>Embryophyta</taxon>
        <taxon>Tracheophyta</taxon>
        <taxon>Spermatophyta</taxon>
        <taxon>Magnoliopsida</taxon>
        <taxon>Proteales</taxon>
        <taxon>Nelumbonaceae</taxon>
        <taxon>Nelumbo</taxon>
    </lineage>
</organism>
<dbReference type="EMBL" id="DUZY01000001">
    <property type="protein sequence ID" value="DAD22611.1"/>
    <property type="molecule type" value="Genomic_DNA"/>
</dbReference>
<dbReference type="PANTHER" id="PTHR24121">
    <property type="entry name" value="NO MECHANORECEPTOR POTENTIAL C, ISOFORM D-RELATED"/>
    <property type="match status" value="1"/>
</dbReference>
<keyword evidence="2" id="KW-1185">Reference proteome</keyword>
<dbReference type="SUPFAM" id="SSF48403">
    <property type="entry name" value="Ankyrin repeat"/>
    <property type="match status" value="1"/>
</dbReference>
<proteinExistence type="predicted"/>
<dbReference type="PANTHER" id="PTHR24121:SF16">
    <property type="entry name" value="NON-SPECIFIC SERINE_THREONINE PROTEIN KINASE"/>
    <property type="match status" value="1"/>
</dbReference>
<dbReference type="InterPro" id="IPR036770">
    <property type="entry name" value="Ankyrin_rpt-contain_sf"/>
</dbReference>
<dbReference type="Gene3D" id="1.25.40.20">
    <property type="entry name" value="Ankyrin repeat-containing domain"/>
    <property type="match status" value="1"/>
</dbReference>
<dbReference type="Pfam" id="PF12796">
    <property type="entry name" value="Ank_2"/>
    <property type="match status" value="1"/>
</dbReference>